<comment type="caution">
    <text evidence="6">The sequence shown here is derived from an EMBL/GenBank/DDBJ whole genome shotgun (WGS) entry which is preliminary data.</text>
</comment>
<comment type="cofactor">
    <cofactor evidence="1">
        <name>Mg(2+)</name>
        <dbReference type="ChEBI" id="CHEBI:18420"/>
    </cofactor>
</comment>
<dbReference type="InterPro" id="IPR015797">
    <property type="entry name" value="NUDIX_hydrolase-like_dom_sf"/>
</dbReference>
<evidence type="ECO:0000313" key="6">
    <source>
        <dbReference type="EMBL" id="MCT7966092.1"/>
    </source>
</evidence>
<dbReference type="Gene3D" id="3.90.79.10">
    <property type="entry name" value="Nucleoside Triphosphate Pyrophosphohydrolase"/>
    <property type="match status" value="1"/>
</dbReference>
<name>A0ABT2MNP2_9CYAN</name>
<dbReference type="PANTHER" id="PTHR43046:SF12">
    <property type="entry name" value="GDP-MANNOSE MANNOSYL HYDROLASE"/>
    <property type="match status" value="1"/>
</dbReference>
<accession>A0ABT2MNP2</accession>
<evidence type="ECO:0000256" key="4">
    <source>
        <dbReference type="RuleBase" id="RU003476"/>
    </source>
</evidence>
<comment type="similarity">
    <text evidence="4">Belongs to the Nudix hydrolase family.</text>
</comment>
<protein>
    <submittedName>
        <fullName evidence="6">NUDIX domain-containing protein</fullName>
    </submittedName>
</protein>
<dbReference type="PRINTS" id="PR00502">
    <property type="entry name" value="NUDIXFAMILY"/>
</dbReference>
<dbReference type="InterPro" id="IPR020084">
    <property type="entry name" value="NUDIX_hydrolase_CS"/>
</dbReference>
<dbReference type="PANTHER" id="PTHR43046">
    <property type="entry name" value="GDP-MANNOSE MANNOSYL HYDROLASE"/>
    <property type="match status" value="1"/>
</dbReference>
<feature type="domain" description="Nudix hydrolase" evidence="5">
    <location>
        <begin position="16"/>
        <end position="145"/>
    </location>
</feature>
<dbReference type="PROSITE" id="PS00893">
    <property type="entry name" value="NUDIX_BOX"/>
    <property type="match status" value="1"/>
</dbReference>
<evidence type="ECO:0000313" key="7">
    <source>
        <dbReference type="Proteomes" id="UP001525890"/>
    </source>
</evidence>
<proteinExistence type="inferred from homology"/>
<dbReference type="RefSeq" id="WP_368005736.1">
    <property type="nucleotide sequence ID" value="NZ_JAMXFF010000007.1"/>
</dbReference>
<dbReference type="EMBL" id="JAMXFF010000007">
    <property type="protein sequence ID" value="MCT7966092.1"/>
    <property type="molecule type" value="Genomic_DNA"/>
</dbReference>
<evidence type="ECO:0000259" key="5">
    <source>
        <dbReference type="PROSITE" id="PS51462"/>
    </source>
</evidence>
<sequence length="149" mass="16780">MPDPSLVSPQSIVKTFPLSTVGALVCGPSGRVLIAKTTKWRGLWGVPGGKVDWGETLEAALVREFREEVGLDLVEIRWALLQEAVLDPQFCREAHFIMMNYYARSTTETVIPNEEIEEWVWVTPQEALNYSLNTYTRVLVEHYLNGGNA</sequence>
<keyword evidence="3" id="KW-0460">Magnesium</keyword>
<dbReference type="Proteomes" id="UP001525890">
    <property type="component" value="Unassembled WGS sequence"/>
</dbReference>
<dbReference type="Pfam" id="PF00293">
    <property type="entry name" value="NUDIX"/>
    <property type="match status" value="1"/>
</dbReference>
<dbReference type="InterPro" id="IPR020476">
    <property type="entry name" value="Nudix_hydrolase"/>
</dbReference>
<dbReference type="PROSITE" id="PS51462">
    <property type="entry name" value="NUDIX"/>
    <property type="match status" value="1"/>
</dbReference>
<evidence type="ECO:0000256" key="2">
    <source>
        <dbReference type="ARBA" id="ARBA00022801"/>
    </source>
</evidence>
<dbReference type="SUPFAM" id="SSF55811">
    <property type="entry name" value="Nudix"/>
    <property type="match status" value="1"/>
</dbReference>
<dbReference type="InterPro" id="IPR000086">
    <property type="entry name" value="NUDIX_hydrolase_dom"/>
</dbReference>
<gene>
    <name evidence="6" type="ORF">NG799_07070</name>
</gene>
<organism evidence="6 7">
    <name type="scientific">Laspinema palackyanum D2a</name>
    <dbReference type="NCBI Taxonomy" id="2953684"/>
    <lineage>
        <taxon>Bacteria</taxon>
        <taxon>Bacillati</taxon>
        <taxon>Cyanobacteriota</taxon>
        <taxon>Cyanophyceae</taxon>
        <taxon>Oscillatoriophycideae</taxon>
        <taxon>Oscillatoriales</taxon>
        <taxon>Laspinemataceae</taxon>
        <taxon>Laspinema</taxon>
        <taxon>Laspinema palackyanum</taxon>
    </lineage>
</organism>
<keyword evidence="2 4" id="KW-0378">Hydrolase</keyword>
<dbReference type="CDD" id="cd18874">
    <property type="entry name" value="NUDIX_Hydrolase"/>
    <property type="match status" value="1"/>
</dbReference>
<reference evidence="6 7" key="1">
    <citation type="journal article" date="2022" name="Front. Microbiol.">
        <title>High genomic differentiation and limited gene flow indicate recent cryptic speciation within the genus Laspinema (cyanobacteria).</title>
        <authorList>
            <person name="Stanojkovic A."/>
            <person name="Skoupy S."/>
            <person name="Skaloud P."/>
            <person name="Dvorak P."/>
        </authorList>
    </citation>
    <scope>NUCLEOTIDE SEQUENCE [LARGE SCALE GENOMIC DNA]</scope>
    <source>
        <strain evidence="6 7">D2a</strain>
    </source>
</reference>
<keyword evidence="7" id="KW-1185">Reference proteome</keyword>
<evidence type="ECO:0000256" key="3">
    <source>
        <dbReference type="ARBA" id="ARBA00022842"/>
    </source>
</evidence>
<evidence type="ECO:0000256" key="1">
    <source>
        <dbReference type="ARBA" id="ARBA00001946"/>
    </source>
</evidence>